<dbReference type="Proteomes" id="UP000015104">
    <property type="component" value="Unassembled WGS sequence"/>
</dbReference>
<protein>
    <submittedName>
        <fullName evidence="1">Uncharacterized protein</fullName>
    </submittedName>
</protein>
<keyword evidence="2" id="KW-1185">Reference proteome</keyword>
<dbReference type="EnsemblMetazoa" id="tetur04g02710.1">
    <property type="protein sequence ID" value="tetur04g02710.1"/>
    <property type="gene ID" value="tetur04g02710"/>
</dbReference>
<reference evidence="1" key="2">
    <citation type="submission" date="2015-06" db="UniProtKB">
        <authorList>
            <consortium name="EnsemblMetazoa"/>
        </authorList>
    </citation>
    <scope>IDENTIFICATION</scope>
</reference>
<sequence>MVRSVFMLHGLIQRTLLYFQVL</sequence>
<evidence type="ECO:0000313" key="2">
    <source>
        <dbReference type="Proteomes" id="UP000015104"/>
    </source>
</evidence>
<dbReference type="EMBL" id="CAEY01001357">
    <property type="status" value="NOT_ANNOTATED_CDS"/>
    <property type="molecule type" value="Genomic_DNA"/>
</dbReference>
<accession>T1K1U8</accession>
<organism evidence="1 2">
    <name type="scientific">Tetranychus urticae</name>
    <name type="common">Two-spotted spider mite</name>
    <dbReference type="NCBI Taxonomy" id="32264"/>
    <lineage>
        <taxon>Eukaryota</taxon>
        <taxon>Metazoa</taxon>
        <taxon>Ecdysozoa</taxon>
        <taxon>Arthropoda</taxon>
        <taxon>Chelicerata</taxon>
        <taxon>Arachnida</taxon>
        <taxon>Acari</taxon>
        <taxon>Acariformes</taxon>
        <taxon>Trombidiformes</taxon>
        <taxon>Prostigmata</taxon>
        <taxon>Eleutherengona</taxon>
        <taxon>Raphignathae</taxon>
        <taxon>Tetranychoidea</taxon>
        <taxon>Tetranychidae</taxon>
        <taxon>Tetranychus</taxon>
    </lineage>
</organism>
<evidence type="ECO:0000313" key="1">
    <source>
        <dbReference type="EnsemblMetazoa" id="tetur04g02710.1"/>
    </source>
</evidence>
<dbReference type="HOGENOM" id="CLU_3425238_0_0_1"/>
<name>T1K1U8_TETUR</name>
<dbReference type="AlphaFoldDB" id="T1K1U8"/>
<reference evidence="2" key="1">
    <citation type="submission" date="2011-08" db="EMBL/GenBank/DDBJ databases">
        <authorList>
            <person name="Rombauts S."/>
        </authorList>
    </citation>
    <scope>NUCLEOTIDE SEQUENCE</scope>
    <source>
        <strain evidence="2">London</strain>
    </source>
</reference>
<proteinExistence type="predicted"/>